<evidence type="ECO:0000256" key="4">
    <source>
        <dbReference type="ARBA" id="ARBA00023027"/>
    </source>
</evidence>
<dbReference type="SMART" id="SM00255">
    <property type="entry name" value="TIR"/>
    <property type="match status" value="1"/>
</dbReference>
<evidence type="ECO:0000313" key="6">
    <source>
        <dbReference type="EMBL" id="RYR07074.1"/>
    </source>
</evidence>
<keyword evidence="3" id="KW-0611">Plant defense</keyword>
<dbReference type="GO" id="GO:0043531">
    <property type="term" value="F:ADP binding"/>
    <property type="evidence" value="ECO:0007669"/>
    <property type="project" value="InterPro"/>
</dbReference>
<dbReference type="SUPFAM" id="SSF52200">
    <property type="entry name" value="Toll/Interleukin receptor TIR domain"/>
    <property type="match status" value="1"/>
</dbReference>
<dbReference type="Proteomes" id="UP000289738">
    <property type="component" value="Chromosome B05"/>
</dbReference>
<dbReference type="InterPro" id="IPR044974">
    <property type="entry name" value="Disease_R_plants"/>
</dbReference>
<dbReference type="Pfam" id="PF23282">
    <property type="entry name" value="WHD_ROQ1"/>
    <property type="match status" value="1"/>
</dbReference>
<dbReference type="GO" id="GO:0006952">
    <property type="term" value="P:defense response"/>
    <property type="evidence" value="ECO:0007669"/>
    <property type="project" value="UniProtKB-KW"/>
</dbReference>
<proteinExistence type="predicted"/>
<dbReference type="FunFam" id="3.40.50.10140:FF:000007">
    <property type="entry name" value="Disease resistance protein (TIR-NBS-LRR class)"/>
    <property type="match status" value="1"/>
</dbReference>
<dbReference type="EMBL" id="SDMP01000015">
    <property type="protein sequence ID" value="RYR07074.1"/>
    <property type="molecule type" value="Genomic_DNA"/>
</dbReference>
<dbReference type="GO" id="GO:0007165">
    <property type="term" value="P:signal transduction"/>
    <property type="evidence" value="ECO:0007669"/>
    <property type="project" value="InterPro"/>
</dbReference>
<dbReference type="InterPro" id="IPR058192">
    <property type="entry name" value="WHD_ROQ1-like"/>
</dbReference>
<dbReference type="Pfam" id="PF00931">
    <property type="entry name" value="NB-ARC"/>
    <property type="match status" value="1"/>
</dbReference>
<dbReference type="Gene3D" id="3.80.10.10">
    <property type="entry name" value="Ribonuclease Inhibitor"/>
    <property type="match status" value="4"/>
</dbReference>
<keyword evidence="2" id="KW-0677">Repeat</keyword>
<dbReference type="Pfam" id="PF01582">
    <property type="entry name" value="TIR"/>
    <property type="match status" value="1"/>
</dbReference>
<dbReference type="SUPFAM" id="SSF52058">
    <property type="entry name" value="L domain-like"/>
    <property type="match status" value="2"/>
</dbReference>
<dbReference type="InterPro" id="IPR042197">
    <property type="entry name" value="Apaf_helical"/>
</dbReference>
<dbReference type="InterPro" id="IPR002182">
    <property type="entry name" value="NB-ARC"/>
</dbReference>
<dbReference type="InterPro" id="IPR027417">
    <property type="entry name" value="P-loop_NTPase"/>
</dbReference>
<sequence>MPLQSSFSSFSTHSSSSSFGYASEYDVFISFRGEDTRYGFTGNLYKALFDKGVHTFIDDEELQRGDQITPSLLKAIEESRIAIIVLSPNYASSFCLDELVHILHCIKGNNRLVLPVFYEADPSDVRHQRNSFGEAMAKHEEKFKSDLNKVHKWKQALHQVANLSGYHFKHGDGYEHKFIRNIVEEISRKIRRSQLFVARFPVGLDSLDSRVSKVISLLRMNSSDQVHMVGIHGVGGIGKTALACAVHNLIADHFDGTCFLEDVRENSKRHGLAHLQNILLSEILGKEEIKIVSVQQGTSRIQRRLCQKKVLLLLDDVDDHKQLQAIAGKPDWFGPGSRVIITTRDTHLLKYHGVENTYEVEGLNEAESFQLLIKHAFKNGYDSSSNYVDVLTRTITYASGLPLALEVIGSHLYEKKVEDWESALDKFERHLDNRIYEILRVSFDALGKEEQSVFLDIACCFKGYELKEITDLLQAHYGSCMKYHIGVLFEKSLIKINLYDLSVTMHDLIENMGKEIALEESPEMPEKRSRLWFYEDIVKVLQDNLGTSTIEIIYLEFPLLERKGDEDSFEKEGNKDVEVKWDGTAFKEMKNLKTLIIKNGCFSECPKYLPNSLRVLEWWRFPSEWLPNDFQPKKLSILKLSNNLYLAHKLDSLAKKLVSLKVLNFDYNDSLKEIADVSSLQTLEEFSFRGCKNLVTVHSSVGFLSKLKRLNAEYCEKLRTFPAAIKLPLLKDFSLCGCSSLVNFPEILEEMANVGWLDLKGTGIKDLPCSFHNLSGLRNLEIIWNEMCKIPSIIFMMPQLSSCYIEGGGKKRKVSSEKPEEDEEEGLQGILTHSLPSQHMMKALCLRDTNLSDDFFPLAVAWLPNVTQLSLRGNNFTVLPECMKEFCFLYLLIVDDCNHLQEIRGIPPCLTNFSAVNCKSLSPRATRVLLNQELHEGRWTIFAMPGGRIPRWFEKRCSGASISFWFHGTEFPDNALFFAILLKDGLPSPVEVLPIVTVNGNQVSCRWRETPVDQLFIFHLSETIAYNVILRFENKWNHAEISYEAHDYYTYDEVPTESIAKEIGIHLLKQKISSSIIQDIRFTDPYKMTQLIIMMMMVSIGTSAIEIIHLEFPLFRKEGGEDPSKKEKNDDVEVKWDGTAFKEMKNLKTLIIKNGRFSRGPKYLPNSLRVLEWRRYPSRYFPSNFNPEKLSILKLPDYLYMLPKLDSLSKMLISLKVLNFDYSNSLKEIPDVSNLETLEEFSFEGCSNLVSVHSSVGFLPKLKILNAENCPQLRSFPPVINLPSLKTLGLSGCSSLEKFPEIQEEMKNLEELDLFGTGIKDLPCSFCNLSGLWLLYLEENEMYRIPSVIGMMPSLFICKIELGGNKGRVSGEQEEGFHGILTHSLPSSHMQSLFLTNCNLSDDFFPLAVAWFPNVISLVLGGNNFTILPECIQQFRFLVVLNVDDCEHLREIRGIPPCLTDFSAVNCKSLSPRSTSVLLNQQVHEGRSTHFVMPGGRIPRWFEWRSRGASISFWFRGTIFPYKSLCVAILLKHDILSPPLQVKPTVTINGNQVQFGRYGLMGQLFIFNLKRDDYYYEAPHFKRGWNHVKLSYEAYYKGFEGKVPSESIGKEIGMHVWKEESSSIMEDIRFTDPYKMTQLIIMMIMLSIAFPNHKNHPLLLQTCIGYWTLLFLTMYDLDNDSELGSEGSNISDGSMASTELAGAELGCAQM</sequence>
<dbReference type="PANTHER" id="PTHR11017:SF431">
    <property type="entry name" value="ADP-RIBOSYL CYCLASE_CYCLIC ADP-RIBOSE HYDROLASE"/>
    <property type="match status" value="1"/>
</dbReference>
<dbReference type="PANTHER" id="PTHR11017">
    <property type="entry name" value="LEUCINE-RICH REPEAT-CONTAINING PROTEIN"/>
    <property type="match status" value="1"/>
</dbReference>
<dbReference type="PRINTS" id="PR00364">
    <property type="entry name" value="DISEASERSIST"/>
</dbReference>
<dbReference type="SUPFAM" id="SSF46785">
    <property type="entry name" value="Winged helix' DNA-binding domain"/>
    <property type="match status" value="1"/>
</dbReference>
<feature type="domain" description="TIR" evidence="5">
    <location>
        <begin position="23"/>
        <end position="190"/>
    </location>
</feature>
<name>A0A444YZ24_ARAHY</name>
<dbReference type="SMART" id="SM00369">
    <property type="entry name" value="LRR_TYP"/>
    <property type="match status" value="4"/>
</dbReference>
<dbReference type="InterPro" id="IPR003591">
    <property type="entry name" value="Leu-rich_rpt_typical-subtyp"/>
</dbReference>
<dbReference type="InterPro" id="IPR032675">
    <property type="entry name" value="LRR_dom_sf"/>
</dbReference>
<protein>
    <recommendedName>
        <fullName evidence="5">TIR domain-containing protein</fullName>
    </recommendedName>
</protein>
<dbReference type="PROSITE" id="PS50104">
    <property type="entry name" value="TIR"/>
    <property type="match status" value="1"/>
</dbReference>
<evidence type="ECO:0000256" key="1">
    <source>
        <dbReference type="ARBA" id="ARBA00022614"/>
    </source>
</evidence>
<accession>A0A444YZ24</accession>
<organism evidence="6 7">
    <name type="scientific">Arachis hypogaea</name>
    <name type="common">Peanut</name>
    <dbReference type="NCBI Taxonomy" id="3818"/>
    <lineage>
        <taxon>Eukaryota</taxon>
        <taxon>Viridiplantae</taxon>
        <taxon>Streptophyta</taxon>
        <taxon>Embryophyta</taxon>
        <taxon>Tracheophyta</taxon>
        <taxon>Spermatophyta</taxon>
        <taxon>Magnoliopsida</taxon>
        <taxon>eudicotyledons</taxon>
        <taxon>Gunneridae</taxon>
        <taxon>Pentapetalae</taxon>
        <taxon>rosids</taxon>
        <taxon>fabids</taxon>
        <taxon>Fabales</taxon>
        <taxon>Fabaceae</taxon>
        <taxon>Papilionoideae</taxon>
        <taxon>50 kb inversion clade</taxon>
        <taxon>dalbergioids sensu lato</taxon>
        <taxon>Dalbergieae</taxon>
        <taxon>Pterocarpus clade</taxon>
        <taxon>Arachis</taxon>
    </lineage>
</organism>
<dbReference type="Gene3D" id="3.40.50.10140">
    <property type="entry name" value="Toll/interleukin-1 receptor homology (TIR) domain"/>
    <property type="match status" value="1"/>
</dbReference>
<evidence type="ECO:0000256" key="3">
    <source>
        <dbReference type="ARBA" id="ARBA00022821"/>
    </source>
</evidence>
<dbReference type="Gene3D" id="1.10.8.430">
    <property type="entry name" value="Helical domain of apoptotic protease-activating factors"/>
    <property type="match status" value="1"/>
</dbReference>
<evidence type="ECO:0000259" key="5">
    <source>
        <dbReference type="PROSITE" id="PS50104"/>
    </source>
</evidence>
<keyword evidence="1" id="KW-0433">Leucine-rich repeat</keyword>
<comment type="caution">
    <text evidence="6">The sequence shown here is derived from an EMBL/GenBank/DDBJ whole genome shotgun (WGS) entry which is preliminary data.</text>
</comment>
<keyword evidence="7" id="KW-1185">Reference proteome</keyword>
<keyword evidence="4" id="KW-0520">NAD</keyword>
<dbReference type="SUPFAM" id="SSF52540">
    <property type="entry name" value="P-loop containing nucleoside triphosphate hydrolases"/>
    <property type="match status" value="1"/>
</dbReference>
<evidence type="ECO:0000313" key="7">
    <source>
        <dbReference type="Proteomes" id="UP000289738"/>
    </source>
</evidence>
<dbReference type="InterPro" id="IPR035897">
    <property type="entry name" value="Toll_tir_struct_dom_sf"/>
</dbReference>
<gene>
    <name evidence="6" type="ORF">Ahy_B05g074389</name>
</gene>
<dbReference type="STRING" id="3818.A0A444YZ24"/>
<dbReference type="InterPro" id="IPR058546">
    <property type="entry name" value="RPS4B/Roq1-like_LRR"/>
</dbReference>
<reference evidence="6 7" key="1">
    <citation type="submission" date="2019-01" db="EMBL/GenBank/DDBJ databases">
        <title>Sequencing of cultivated peanut Arachis hypogaea provides insights into genome evolution and oil improvement.</title>
        <authorList>
            <person name="Chen X."/>
        </authorList>
    </citation>
    <scope>NUCLEOTIDE SEQUENCE [LARGE SCALE GENOMIC DNA]</scope>
    <source>
        <strain evidence="7">cv. Fuhuasheng</strain>
        <tissue evidence="6">Leaves</tissue>
    </source>
</reference>
<dbReference type="Pfam" id="PF23286">
    <property type="entry name" value="LRR_13"/>
    <property type="match status" value="2"/>
</dbReference>
<evidence type="ECO:0000256" key="2">
    <source>
        <dbReference type="ARBA" id="ARBA00022737"/>
    </source>
</evidence>
<dbReference type="Gene3D" id="3.40.50.300">
    <property type="entry name" value="P-loop containing nucleotide triphosphate hydrolases"/>
    <property type="match status" value="1"/>
</dbReference>
<dbReference type="InterPro" id="IPR036390">
    <property type="entry name" value="WH_DNA-bd_sf"/>
</dbReference>
<dbReference type="InterPro" id="IPR000157">
    <property type="entry name" value="TIR_dom"/>
</dbReference>